<dbReference type="EMBL" id="CP043494">
    <property type="protein sequence ID" value="WNG48983.1"/>
    <property type="molecule type" value="Genomic_DNA"/>
</dbReference>
<protein>
    <submittedName>
        <fullName evidence="1">Uncharacterized protein</fullName>
    </submittedName>
</protein>
<gene>
    <name evidence="1" type="ORF">F0U60_36330</name>
</gene>
<sequence length="656" mass="70161">MNLSDNGTPEGNPPQVTVNLATNGAETLAATTLAIQPPVIRRFSATPLAINLGQSTTLSWSVAGATSMSIEPGVGTVTGTSVTVRPTATTTYTLKAVNELGTVTATTTVTVNQPPAITRFAATPAAINSGQSSTLDWVVTGATSLSIEPSVGTVTGTSVTVSPTATTTYTLKATNDAGTVTATTTVSVTASPAAWASLAWTHELPGNYDSDVYRWLDSGKQQRTAVLTRNNSRDPGGSYGGMLRQFRFYLGTQERVATGTGASGLWNGWGYVVSHHGNGGLTHSGTIPGNYRQVFVGRHHAIHEFSWNLPINGTPVKATVHWFFATGRDHPVYAITFDSSAAAGGLSVNADSRSPYGDIAWDGDGINSYVDGVKWGDKYKFFSGTEPLTAQSTWDYTQPNVVPYTMAYSRSADAEMGMVQTLSWLQHNTGGTWFHTNWGYTSANRQNPGDFGTWLMPPNWNWPYQMCQYEMSDYNPTRSKRLAWGLMYGAVGSPSYYGYGYEGVFSGYPYQSYSVSMVMGRQSTGTVLTQVTQMERMLRGQLSATRGAVVSSGPVGVARTDSSAYAVPGYNSVYGAYELQSDATGAFTATLNAAGGELKNPVFLVHRSGGVPERLYLDGVLLTADVDYFASFDTSTGRVWITLNRAWSGSHILSSI</sequence>
<reference evidence="1 2" key="1">
    <citation type="submission" date="2019-08" db="EMBL/GenBank/DDBJ databases">
        <title>Archangium and Cystobacter genomes.</title>
        <authorList>
            <person name="Chen I.-C.K."/>
            <person name="Wielgoss S."/>
        </authorList>
    </citation>
    <scope>NUCLEOTIDE SEQUENCE [LARGE SCALE GENOMIC DNA]</scope>
    <source>
        <strain evidence="1 2">Cbm 6</strain>
    </source>
</reference>
<dbReference type="RefSeq" id="WP_395806647.1">
    <property type="nucleotide sequence ID" value="NZ_CP043494.1"/>
</dbReference>
<organism evidence="1 2">
    <name type="scientific">Archangium minus</name>
    <dbReference type="NCBI Taxonomy" id="83450"/>
    <lineage>
        <taxon>Bacteria</taxon>
        <taxon>Pseudomonadati</taxon>
        <taxon>Myxococcota</taxon>
        <taxon>Myxococcia</taxon>
        <taxon>Myxococcales</taxon>
        <taxon>Cystobacterineae</taxon>
        <taxon>Archangiaceae</taxon>
        <taxon>Archangium</taxon>
    </lineage>
</organism>
<name>A0ABY9X0T2_9BACT</name>
<proteinExistence type="predicted"/>
<evidence type="ECO:0000313" key="1">
    <source>
        <dbReference type="EMBL" id="WNG48983.1"/>
    </source>
</evidence>
<dbReference type="Proteomes" id="UP001611383">
    <property type="component" value="Chromosome"/>
</dbReference>
<evidence type="ECO:0000313" key="2">
    <source>
        <dbReference type="Proteomes" id="UP001611383"/>
    </source>
</evidence>
<keyword evidence="2" id="KW-1185">Reference proteome</keyword>
<accession>A0ABY9X0T2</accession>